<dbReference type="SUPFAM" id="SSF81660">
    <property type="entry name" value="Metal cation-transporting ATPase, ATP-binding domain N"/>
    <property type="match status" value="1"/>
</dbReference>
<comment type="subcellular location">
    <subcellularLocation>
        <location evidence="1">Endomembrane system</location>
        <topology evidence="1">Multi-pass membrane protein</topology>
    </subcellularLocation>
</comment>
<dbReference type="NCBIfam" id="TIGR01494">
    <property type="entry name" value="ATPase_P-type"/>
    <property type="match status" value="2"/>
</dbReference>
<feature type="transmembrane region" description="Helical" evidence="15">
    <location>
        <begin position="325"/>
        <end position="346"/>
    </location>
</feature>
<evidence type="ECO:0000256" key="11">
    <source>
        <dbReference type="ARBA" id="ARBA00022967"/>
    </source>
</evidence>
<sequence length="980" mass="107204">MLIRNIGNRHQPYRGLTSEQVEINRQQHGANVLSHQERESWWKLYLEKFEDPVIRILAIAAIVALSAGAVKGEYTESIGIILAIILATTLAFVNEYKANQEFEILNQVYDDIQVRVIRDGIVTTIPRKEVVFGDLLYVEQGEEVPADGELIEAVSLLIDQSKITGESEPVQKYPNDSPEAQDALQGAYPIGNLYRGTLVDQGHGIFEVKAVGDSTEIGKLAIAVATVDSSGDTPLNLQLEKLSQLIGVVGLGVAGALFFALLLRGFLTGELNVTPQQGYFVALLIASVLVVLVPVWLPVLYDGLNLSGKEVDPPNWLEDSGLKGWLKTASAGCVLFALGIGVAQPLNLLPDSGQPWLPGEVGTALLQYFMVAVTIIVVAVPEGLPMSVTLSLAYSMRKMAASNNLVRRMHACETIGAATVICSDKTGTLTQNQMRVSEADFPSLQAKDPSDVAFAEALIAEAIAANSTADLERKPQEEHRVLGNVTEGALLLWLEGREFDYLPYRNNFQFTYQTSFSTEKKYMSTLGTSGVTEKDVIHVKGAPEIVLSYCSHILTPNGEMPLEERETILAELKAFQQKGMRTLALAYEQLPNNLMQEEFQGLRHNLTWLGFVAIADPLRKEVPQAIQTCLKAGINIKVVTGDCAETALEIARQLGLWNPGDNEISPYTHLTGRNFRALDDEEASVAVRSLKVLSRAIPLDKLRLVQLLQNSGEVVAVTGDGTNDAAALKQARVGLAMGSGTAIAKEASDIILLDDSFQSIINAMIWGRSLYKNIQRFILFQLTINVAALGIALLGPFLGVALPLTVTQMLWVNLIMDTFAALALAAEPPQNEVIEEKPRNPSAFIISPSMVKNILAGGLSFLVFLIGFLLYLRQDDQMSLRELSIFFAVFVLLQFWNLFNARCLGSNQSAFKGILQNKGFLLVAATILLGQVAIVQFGGSVFRTVPLPGRDWLIIIASTSVVLWFGEIWRWFGRRTSNIN</sequence>
<feature type="transmembrane region" description="Helical" evidence="15">
    <location>
        <begin position="245"/>
        <end position="267"/>
    </location>
</feature>
<evidence type="ECO:0000256" key="13">
    <source>
        <dbReference type="ARBA" id="ARBA00023065"/>
    </source>
</evidence>
<evidence type="ECO:0000256" key="5">
    <source>
        <dbReference type="ARBA" id="ARBA00022692"/>
    </source>
</evidence>
<dbReference type="InterPro" id="IPR023214">
    <property type="entry name" value="HAD_sf"/>
</dbReference>
<dbReference type="PRINTS" id="PR00119">
    <property type="entry name" value="CATATPASE"/>
</dbReference>
<dbReference type="Pfam" id="PF00122">
    <property type="entry name" value="E1-E2_ATPase"/>
    <property type="match status" value="1"/>
</dbReference>
<reference evidence="17" key="1">
    <citation type="submission" date="2020-10" db="EMBL/GenBank/DDBJ databases">
        <authorList>
            <person name="Castelo-Branco R."/>
            <person name="Eusebio N."/>
            <person name="Adriana R."/>
            <person name="Vieira A."/>
            <person name="Brugerolle De Fraissinette N."/>
            <person name="Rezende De Castro R."/>
            <person name="Schneider M.P."/>
            <person name="Vasconcelos V."/>
            <person name="Leao P.N."/>
        </authorList>
    </citation>
    <scope>NUCLEOTIDE SEQUENCE</scope>
    <source>
        <strain evidence="17">LEGE 07157</strain>
    </source>
</reference>
<keyword evidence="5 15" id="KW-0812">Transmembrane</keyword>
<dbReference type="InterPro" id="IPR006068">
    <property type="entry name" value="ATPase_P-typ_cation-transptr_C"/>
</dbReference>
<dbReference type="GO" id="GO:0012505">
    <property type="term" value="C:endomembrane system"/>
    <property type="evidence" value="ECO:0007669"/>
    <property type="project" value="UniProtKB-SubCell"/>
</dbReference>
<evidence type="ECO:0000313" key="17">
    <source>
        <dbReference type="EMBL" id="MBE9118878.1"/>
    </source>
</evidence>
<dbReference type="SUPFAM" id="SSF56784">
    <property type="entry name" value="HAD-like"/>
    <property type="match status" value="1"/>
</dbReference>
<dbReference type="Pfam" id="PF00689">
    <property type="entry name" value="Cation_ATPase_C"/>
    <property type="match status" value="1"/>
</dbReference>
<feature type="transmembrane region" description="Helical" evidence="15">
    <location>
        <begin position="850"/>
        <end position="871"/>
    </location>
</feature>
<evidence type="ECO:0000256" key="14">
    <source>
        <dbReference type="ARBA" id="ARBA00023136"/>
    </source>
</evidence>
<proteinExistence type="predicted"/>
<dbReference type="PANTHER" id="PTHR24093:SF369">
    <property type="entry name" value="CALCIUM-TRANSPORTING ATPASE"/>
    <property type="match status" value="1"/>
</dbReference>
<dbReference type="SMART" id="SM00831">
    <property type="entry name" value="Cation_ATPase_N"/>
    <property type="match status" value="1"/>
</dbReference>
<evidence type="ECO:0000256" key="10">
    <source>
        <dbReference type="ARBA" id="ARBA00022842"/>
    </source>
</evidence>
<accession>A0A8J7E1Z0</accession>
<keyword evidence="4" id="KW-0109">Calcium transport</keyword>
<dbReference type="SUPFAM" id="SSF81653">
    <property type="entry name" value="Calcium ATPase, transduction domain A"/>
    <property type="match status" value="1"/>
</dbReference>
<dbReference type="PROSITE" id="PS00154">
    <property type="entry name" value="ATPASE_E1_E2"/>
    <property type="match status" value="1"/>
</dbReference>
<feature type="transmembrane region" description="Helical" evidence="15">
    <location>
        <begin position="53"/>
        <end position="70"/>
    </location>
</feature>
<evidence type="ECO:0000256" key="1">
    <source>
        <dbReference type="ARBA" id="ARBA00004127"/>
    </source>
</evidence>
<keyword evidence="9" id="KW-0067">ATP-binding</keyword>
<feature type="transmembrane region" description="Helical" evidence="15">
    <location>
        <begin position="76"/>
        <end position="93"/>
    </location>
</feature>
<feature type="domain" description="Cation-transporting P-type ATPase N-terminal" evidence="16">
    <location>
        <begin position="5"/>
        <end position="69"/>
    </location>
</feature>
<dbReference type="PANTHER" id="PTHR24093">
    <property type="entry name" value="CATION TRANSPORTING ATPASE"/>
    <property type="match status" value="1"/>
</dbReference>
<feature type="transmembrane region" description="Helical" evidence="15">
    <location>
        <begin position="952"/>
        <end position="972"/>
    </location>
</feature>
<dbReference type="EMBL" id="JADEWZ010000065">
    <property type="protein sequence ID" value="MBE9118878.1"/>
    <property type="molecule type" value="Genomic_DNA"/>
</dbReference>
<dbReference type="InterPro" id="IPR008250">
    <property type="entry name" value="ATPase_P-typ_transduc_dom_A_sf"/>
</dbReference>
<feature type="transmembrane region" description="Helical" evidence="15">
    <location>
        <begin position="279"/>
        <end position="304"/>
    </location>
</feature>
<dbReference type="Gene3D" id="3.40.50.1000">
    <property type="entry name" value="HAD superfamily/HAD-like"/>
    <property type="match status" value="1"/>
</dbReference>
<dbReference type="GO" id="GO:0005524">
    <property type="term" value="F:ATP binding"/>
    <property type="evidence" value="ECO:0007669"/>
    <property type="project" value="UniProtKB-KW"/>
</dbReference>
<dbReference type="InterPro" id="IPR044492">
    <property type="entry name" value="P_typ_ATPase_HD_dom"/>
</dbReference>
<dbReference type="SFLD" id="SFLDF00027">
    <property type="entry name" value="p-type_atpase"/>
    <property type="match status" value="1"/>
</dbReference>
<evidence type="ECO:0000256" key="4">
    <source>
        <dbReference type="ARBA" id="ARBA00022568"/>
    </source>
</evidence>
<dbReference type="Pfam" id="PF08282">
    <property type="entry name" value="Hydrolase_3"/>
    <property type="match status" value="1"/>
</dbReference>
<feature type="transmembrane region" description="Helical" evidence="15">
    <location>
        <begin position="777"/>
        <end position="798"/>
    </location>
</feature>
<evidence type="ECO:0000256" key="9">
    <source>
        <dbReference type="ARBA" id="ARBA00022840"/>
    </source>
</evidence>
<organism evidence="17 18">
    <name type="scientific">Lusitaniella coriacea LEGE 07157</name>
    <dbReference type="NCBI Taxonomy" id="945747"/>
    <lineage>
        <taxon>Bacteria</taxon>
        <taxon>Bacillati</taxon>
        <taxon>Cyanobacteriota</taxon>
        <taxon>Cyanophyceae</taxon>
        <taxon>Spirulinales</taxon>
        <taxon>Lusitaniellaceae</taxon>
        <taxon>Lusitaniella</taxon>
    </lineage>
</organism>
<evidence type="ECO:0000259" key="16">
    <source>
        <dbReference type="SMART" id="SM00831"/>
    </source>
</evidence>
<keyword evidence="11" id="KW-1278">Translocase</keyword>
<dbReference type="Pfam" id="PF00690">
    <property type="entry name" value="Cation_ATPase_N"/>
    <property type="match status" value="1"/>
</dbReference>
<dbReference type="Gene3D" id="3.40.1110.10">
    <property type="entry name" value="Calcium-transporting ATPase, cytoplasmic domain N"/>
    <property type="match status" value="1"/>
</dbReference>
<keyword evidence="7" id="KW-0547">Nucleotide-binding</keyword>
<dbReference type="EC" id="7.2.2.10" evidence="2"/>
<dbReference type="GO" id="GO:0005886">
    <property type="term" value="C:plasma membrane"/>
    <property type="evidence" value="ECO:0007669"/>
    <property type="project" value="TreeGrafter"/>
</dbReference>
<dbReference type="RefSeq" id="WP_194031971.1">
    <property type="nucleotide sequence ID" value="NZ_JADEWZ010000065.1"/>
</dbReference>
<evidence type="ECO:0000256" key="6">
    <source>
        <dbReference type="ARBA" id="ARBA00022723"/>
    </source>
</evidence>
<keyword evidence="18" id="KW-1185">Reference proteome</keyword>
<keyword evidence="8" id="KW-0106">Calcium</keyword>
<dbReference type="Pfam" id="PF13246">
    <property type="entry name" value="Cation_ATPase"/>
    <property type="match status" value="1"/>
</dbReference>
<gene>
    <name evidence="17" type="ORF">IQ249_23600</name>
</gene>
<dbReference type="PRINTS" id="PR00120">
    <property type="entry name" value="HATPASE"/>
</dbReference>
<dbReference type="InterPro" id="IPR004014">
    <property type="entry name" value="ATPase_P-typ_cation-transptr_N"/>
</dbReference>
<dbReference type="GO" id="GO:0046872">
    <property type="term" value="F:metal ion binding"/>
    <property type="evidence" value="ECO:0007669"/>
    <property type="project" value="UniProtKB-KW"/>
</dbReference>
<evidence type="ECO:0000256" key="7">
    <source>
        <dbReference type="ARBA" id="ARBA00022741"/>
    </source>
</evidence>
<dbReference type="InterPro" id="IPR006408">
    <property type="entry name" value="P-type_ATPase_IIB"/>
</dbReference>
<dbReference type="SFLD" id="SFLDS00003">
    <property type="entry name" value="Haloacid_Dehalogenase"/>
    <property type="match status" value="1"/>
</dbReference>
<dbReference type="FunFam" id="3.40.50.1000:FF:000001">
    <property type="entry name" value="Phospholipid-transporting ATPase IC"/>
    <property type="match status" value="1"/>
</dbReference>
<dbReference type="SFLD" id="SFLDG00002">
    <property type="entry name" value="C1.7:_P-type_atpase_like"/>
    <property type="match status" value="1"/>
</dbReference>
<dbReference type="InterPro" id="IPR023299">
    <property type="entry name" value="ATPase_P-typ_cyto_dom_N"/>
</dbReference>
<dbReference type="InterPro" id="IPR036412">
    <property type="entry name" value="HAD-like_sf"/>
</dbReference>
<name>A0A8J7E1Z0_9CYAN</name>
<keyword evidence="13" id="KW-0406">Ion transport</keyword>
<dbReference type="Proteomes" id="UP000654482">
    <property type="component" value="Unassembled WGS sequence"/>
</dbReference>
<evidence type="ECO:0000256" key="2">
    <source>
        <dbReference type="ARBA" id="ARBA00012790"/>
    </source>
</evidence>
<keyword evidence="12 15" id="KW-1133">Transmembrane helix</keyword>
<dbReference type="InterPro" id="IPR059000">
    <property type="entry name" value="ATPase_P-type_domA"/>
</dbReference>
<dbReference type="Gene3D" id="1.20.1110.10">
    <property type="entry name" value="Calcium-transporting ATPase, transmembrane domain"/>
    <property type="match status" value="2"/>
</dbReference>
<evidence type="ECO:0000313" key="18">
    <source>
        <dbReference type="Proteomes" id="UP000654482"/>
    </source>
</evidence>
<feature type="transmembrane region" description="Helical" evidence="15">
    <location>
        <begin position="883"/>
        <end position="899"/>
    </location>
</feature>
<keyword evidence="6" id="KW-0479">Metal-binding</keyword>
<dbReference type="InterPro" id="IPR023298">
    <property type="entry name" value="ATPase_P-typ_TM_dom_sf"/>
</dbReference>
<keyword evidence="14 15" id="KW-0472">Membrane</keyword>
<feature type="transmembrane region" description="Helical" evidence="15">
    <location>
        <begin position="810"/>
        <end position="829"/>
    </location>
</feature>
<evidence type="ECO:0000256" key="8">
    <source>
        <dbReference type="ARBA" id="ARBA00022837"/>
    </source>
</evidence>
<dbReference type="InterPro" id="IPR018303">
    <property type="entry name" value="ATPase_P-typ_P_site"/>
</dbReference>
<keyword evidence="10" id="KW-0460">Magnesium</keyword>
<dbReference type="GO" id="GO:0016887">
    <property type="term" value="F:ATP hydrolysis activity"/>
    <property type="evidence" value="ECO:0007669"/>
    <property type="project" value="InterPro"/>
</dbReference>
<dbReference type="AlphaFoldDB" id="A0A8J7E1Z0"/>
<protein>
    <recommendedName>
        <fullName evidence="2">P-type Ca(2+) transporter</fullName>
        <ecNumber evidence="2">7.2.2.10</ecNumber>
    </recommendedName>
</protein>
<evidence type="ECO:0000256" key="3">
    <source>
        <dbReference type="ARBA" id="ARBA00022448"/>
    </source>
</evidence>
<comment type="caution">
    <text evidence="17">The sequence shown here is derived from an EMBL/GenBank/DDBJ whole genome shotgun (WGS) entry which is preliminary data.</text>
</comment>
<evidence type="ECO:0000256" key="15">
    <source>
        <dbReference type="SAM" id="Phobius"/>
    </source>
</evidence>
<dbReference type="NCBIfam" id="TIGR01517">
    <property type="entry name" value="ATPase-IIB_Ca"/>
    <property type="match status" value="1"/>
</dbReference>
<feature type="transmembrane region" description="Helical" evidence="15">
    <location>
        <begin position="366"/>
        <end position="394"/>
    </location>
</feature>
<dbReference type="InterPro" id="IPR001757">
    <property type="entry name" value="P_typ_ATPase"/>
</dbReference>
<evidence type="ECO:0000256" key="12">
    <source>
        <dbReference type="ARBA" id="ARBA00022989"/>
    </source>
</evidence>
<dbReference type="Gene3D" id="2.70.150.10">
    <property type="entry name" value="Calcium-transporting ATPase, cytoplasmic transduction domain A"/>
    <property type="match status" value="1"/>
</dbReference>
<feature type="transmembrane region" description="Helical" evidence="15">
    <location>
        <begin position="920"/>
        <end position="940"/>
    </location>
</feature>
<keyword evidence="3" id="KW-0813">Transport</keyword>
<dbReference type="SUPFAM" id="SSF81665">
    <property type="entry name" value="Calcium ATPase, transmembrane domain M"/>
    <property type="match status" value="2"/>
</dbReference>
<dbReference type="GO" id="GO:0005388">
    <property type="term" value="F:P-type calcium transporter activity"/>
    <property type="evidence" value="ECO:0007669"/>
    <property type="project" value="UniProtKB-EC"/>
</dbReference>